<dbReference type="InterPro" id="IPR029069">
    <property type="entry name" value="HotDog_dom_sf"/>
</dbReference>
<dbReference type="Proteomes" id="UP000070544">
    <property type="component" value="Unassembled WGS sequence"/>
</dbReference>
<dbReference type="STRING" id="1344416.A0A139AVQ6"/>
<feature type="region of interest" description="Disordered" evidence="1">
    <location>
        <begin position="209"/>
        <end position="232"/>
    </location>
</feature>
<dbReference type="GO" id="GO:0019171">
    <property type="term" value="F:(3R)-hydroxyacyl-[acyl-carrier-protein] dehydratase activity"/>
    <property type="evidence" value="ECO:0007669"/>
    <property type="project" value="TreeGrafter"/>
</dbReference>
<dbReference type="SUPFAM" id="SSF54637">
    <property type="entry name" value="Thioesterase/thiol ester dehydrase-isomerase"/>
    <property type="match status" value="1"/>
</dbReference>
<proteinExistence type="predicted"/>
<reference evidence="2 3" key="1">
    <citation type="journal article" date="2015" name="Genome Biol. Evol.">
        <title>Phylogenomic analyses indicate that early fungi evolved digesting cell walls of algal ancestors of land plants.</title>
        <authorList>
            <person name="Chang Y."/>
            <person name="Wang S."/>
            <person name="Sekimoto S."/>
            <person name="Aerts A.L."/>
            <person name="Choi C."/>
            <person name="Clum A."/>
            <person name="LaButti K.M."/>
            <person name="Lindquist E.A."/>
            <person name="Yee Ngan C."/>
            <person name="Ohm R.A."/>
            <person name="Salamov A.A."/>
            <person name="Grigoriev I.V."/>
            <person name="Spatafora J.W."/>
            <person name="Berbee M.L."/>
        </authorList>
    </citation>
    <scope>NUCLEOTIDE SEQUENCE [LARGE SCALE GENOMIC DNA]</scope>
    <source>
        <strain evidence="2 3">JEL478</strain>
    </source>
</reference>
<evidence type="ECO:0000256" key="1">
    <source>
        <dbReference type="SAM" id="MobiDB-lite"/>
    </source>
</evidence>
<dbReference type="PANTHER" id="PTHR28152">
    <property type="entry name" value="HYDROXYACYL-THIOESTER DEHYDRATASE TYPE 2, MITOCHONDRIAL"/>
    <property type="match status" value="1"/>
</dbReference>
<dbReference type="OMA" id="NRNRMWA"/>
<accession>A0A139AVQ6</accession>
<sequence>MRPLLSTTRMRSALFSVSRSSAKTSVPFHRVYTSAVESEDPDIKVVNEWLPTLSGRKATVDAVIDPSWANLLSATIAESPSEHSGLSQPPPLHPRSFKKGDVLPPFWHLIYFHRPTTREQISNDGHELLFSPPSPPFVRRMWAGGSISWNPWYPLTIGQSAQLELSLSKLETKVGRKSGRMVLVSESREHITNANWSVRERRDVVYLKGPGAGSASNDSSVGGSNQAQASEDKPFDFSRSLVPDRIMLFRFSALTFNSHRIHFDLPYVQHEGHSDLLVHGPLISLLLLELCSRHVPTRTITKWNYRAYSPFYVDKPLQLRGKLIDDPKGAGFAELWAVDDQGNVGMRGIVGFG</sequence>
<evidence type="ECO:0000313" key="3">
    <source>
        <dbReference type="Proteomes" id="UP000070544"/>
    </source>
</evidence>
<dbReference type="OrthoDB" id="3257538at2759"/>
<name>A0A139AVQ6_GONPJ</name>
<keyword evidence="3" id="KW-1185">Reference proteome</keyword>
<dbReference type="EMBL" id="KQ965735">
    <property type="protein sequence ID" value="KXS20555.1"/>
    <property type="molecule type" value="Genomic_DNA"/>
</dbReference>
<protein>
    <recommendedName>
        <fullName evidence="4">N-terminal of MaoC-like dehydratase domain-containing protein</fullName>
    </recommendedName>
</protein>
<gene>
    <name evidence="2" type="ORF">M427DRAFT_52151</name>
</gene>
<dbReference type="InterPro" id="IPR052741">
    <property type="entry name" value="Mitochondrial_HTD2"/>
</dbReference>
<dbReference type="AlphaFoldDB" id="A0A139AVQ6"/>
<feature type="compositionally biased region" description="Polar residues" evidence="1">
    <location>
        <begin position="214"/>
        <end position="229"/>
    </location>
</feature>
<evidence type="ECO:0008006" key="4">
    <source>
        <dbReference type="Google" id="ProtNLM"/>
    </source>
</evidence>
<dbReference type="PANTHER" id="PTHR28152:SF1">
    <property type="entry name" value="HYDROXYACYL-THIOESTER DEHYDRATASE TYPE 2, MITOCHONDRIAL"/>
    <property type="match status" value="1"/>
</dbReference>
<evidence type="ECO:0000313" key="2">
    <source>
        <dbReference type="EMBL" id="KXS20555.1"/>
    </source>
</evidence>
<organism evidence="2 3">
    <name type="scientific">Gonapodya prolifera (strain JEL478)</name>
    <name type="common">Monoblepharis prolifera</name>
    <dbReference type="NCBI Taxonomy" id="1344416"/>
    <lineage>
        <taxon>Eukaryota</taxon>
        <taxon>Fungi</taxon>
        <taxon>Fungi incertae sedis</taxon>
        <taxon>Chytridiomycota</taxon>
        <taxon>Chytridiomycota incertae sedis</taxon>
        <taxon>Monoblepharidomycetes</taxon>
        <taxon>Monoblepharidales</taxon>
        <taxon>Gonapodyaceae</taxon>
        <taxon>Gonapodya</taxon>
    </lineage>
</organism>
<dbReference type="Gene3D" id="3.10.129.10">
    <property type="entry name" value="Hotdog Thioesterase"/>
    <property type="match status" value="1"/>
</dbReference>